<dbReference type="GO" id="GO:0005789">
    <property type="term" value="C:endoplasmic reticulum membrane"/>
    <property type="evidence" value="ECO:0007669"/>
    <property type="project" value="UniProtKB-SubCell"/>
</dbReference>
<dbReference type="UniPathway" id="UPA00143"/>
<accession>A0A2U1NJ07</accession>
<evidence type="ECO:0000256" key="6">
    <source>
        <dbReference type="ARBA" id="ARBA00022771"/>
    </source>
</evidence>
<protein>
    <recommendedName>
        <fullName evidence="11">E3 ubiquitin-protein ligase RMA</fullName>
        <ecNumber evidence="11">2.3.2.27</ecNumber>
    </recommendedName>
    <alternativeName>
        <fullName evidence="11">Protein RING membrane-anchor</fullName>
    </alternativeName>
    <alternativeName>
        <fullName evidence="11">RING-type E3 ubiquitin transferase RMA</fullName>
    </alternativeName>
</protein>
<name>A0A2U1NJ07_ARTAN</name>
<comment type="catalytic activity">
    <reaction evidence="1 11">
        <text>S-ubiquitinyl-[E2 ubiquitin-conjugating enzyme]-L-cysteine + [acceptor protein]-L-lysine = [E2 ubiquitin-conjugating enzyme]-L-cysteine + N(6)-ubiquitinyl-[acceptor protein]-L-lysine.</text>
        <dbReference type="EC" id="2.3.2.27"/>
    </reaction>
</comment>
<evidence type="ECO:0000256" key="11">
    <source>
        <dbReference type="RuleBase" id="RU369090"/>
    </source>
</evidence>
<organism evidence="14 15">
    <name type="scientific">Artemisia annua</name>
    <name type="common">Sweet wormwood</name>
    <dbReference type="NCBI Taxonomy" id="35608"/>
    <lineage>
        <taxon>Eukaryota</taxon>
        <taxon>Viridiplantae</taxon>
        <taxon>Streptophyta</taxon>
        <taxon>Embryophyta</taxon>
        <taxon>Tracheophyta</taxon>
        <taxon>Spermatophyta</taxon>
        <taxon>Magnoliopsida</taxon>
        <taxon>eudicotyledons</taxon>
        <taxon>Gunneridae</taxon>
        <taxon>Pentapetalae</taxon>
        <taxon>asterids</taxon>
        <taxon>campanulids</taxon>
        <taxon>Asterales</taxon>
        <taxon>Asteraceae</taxon>
        <taxon>Asteroideae</taxon>
        <taxon>Anthemideae</taxon>
        <taxon>Artemisiinae</taxon>
        <taxon>Artemisia</taxon>
    </lineage>
</organism>
<evidence type="ECO:0000313" key="14">
    <source>
        <dbReference type="EMBL" id="PWA73446.1"/>
    </source>
</evidence>
<dbReference type="InterPro" id="IPR001841">
    <property type="entry name" value="Znf_RING"/>
</dbReference>
<keyword evidence="5 11" id="KW-0479">Metal-binding</keyword>
<dbReference type="AlphaFoldDB" id="A0A2U1NJ07"/>
<dbReference type="PROSITE" id="PS50089">
    <property type="entry name" value="ZF_RING_2"/>
    <property type="match status" value="1"/>
</dbReference>
<feature type="domain" description="RING-type" evidence="13">
    <location>
        <begin position="47"/>
        <end position="96"/>
    </location>
</feature>
<evidence type="ECO:0000256" key="2">
    <source>
        <dbReference type="ARBA" id="ARBA00004308"/>
    </source>
</evidence>
<keyword evidence="11" id="KW-0256">Endoplasmic reticulum</keyword>
<comment type="subcellular location">
    <subcellularLocation>
        <location evidence="2">Endomembrane system</location>
    </subcellularLocation>
    <subcellularLocation>
        <location evidence="11">Endoplasmic reticulum membrane</location>
        <topology evidence="11">Single-pass type IV membrane protein</topology>
    </subcellularLocation>
</comment>
<feature type="region of interest" description="Disordered" evidence="12">
    <location>
        <begin position="1"/>
        <end position="22"/>
    </location>
</feature>
<keyword evidence="8 11" id="KW-0862">Zinc</keyword>
<evidence type="ECO:0000256" key="5">
    <source>
        <dbReference type="ARBA" id="ARBA00022723"/>
    </source>
</evidence>
<dbReference type="GO" id="GO:0061630">
    <property type="term" value="F:ubiquitin protein ligase activity"/>
    <property type="evidence" value="ECO:0007669"/>
    <property type="project" value="UniProtKB-UniRule"/>
</dbReference>
<gene>
    <name evidence="14" type="ORF">CTI12_AA124320</name>
</gene>
<dbReference type="SMART" id="SM00184">
    <property type="entry name" value="RING"/>
    <property type="match status" value="1"/>
</dbReference>
<evidence type="ECO:0000256" key="10">
    <source>
        <dbReference type="PROSITE-ProRule" id="PRU00175"/>
    </source>
</evidence>
<evidence type="ECO:0000256" key="1">
    <source>
        <dbReference type="ARBA" id="ARBA00000900"/>
    </source>
</evidence>
<dbReference type="STRING" id="35608.A0A2U1NJ07"/>
<keyword evidence="4 11" id="KW-0808">Transferase</keyword>
<dbReference type="Proteomes" id="UP000245207">
    <property type="component" value="Unassembled WGS sequence"/>
</dbReference>
<keyword evidence="15" id="KW-1185">Reference proteome</keyword>
<evidence type="ECO:0000256" key="3">
    <source>
        <dbReference type="ARBA" id="ARBA00004906"/>
    </source>
</evidence>
<dbReference type="Gene3D" id="3.30.40.10">
    <property type="entry name" value="Zinc/RING finger domain, C3HC4 (zinc finger)"/>
    <property type="match status" value="1"/>
</dbReference>
<evidence type="ECO:0000256" key="12">
    <source>
        <dbReference type="SAM" id="MobiDB-lite"/>
    </source>
</evidence>
<dbReference type="InterPro" id="IPR045103">
    <property type="entry name" value="RNF5/RNF185-like"/>
</dbReference>
<proteinExistence type="predicted"/>
<dbReference type="EMBL" id="PKPP01002738">
    <property type="protein sequence ID" value="PWA73446.1"/>
    <property type="molecule type" value="Genomic_DNA"/>
</dbReference>
<dbReference type="EC" id="2.3.2.27" evidence="11"/>
<sequence length="246" mass="27671">MAMEGYIHDSVPQNDFNKEDDPYLNKWKSSSESIDESENGPSGGFDCNICLDTVHDPVVTLCGHLYCWPCIYKWMHHHKATPDFPDKKIVLCPVCKNEVSQKTIVPLYGRGQTTETLSENKSVDSDITIPRRPPSPRCSLNSMPAQQVNNRNYQHAPMPITMHGFGGVTMTNMINPLSPTTGMLGEIVYERIFGNAHSSLFTYPNSYNLAGVSTQRARRQAIQADRSLSRICFFLLCCVMLCLLLF</sequence>
<evidence type="ECO:0000256" key="4">
    <source>
        <dbReference type="ARBA" id="ARBA00022679"/>
    </source>
</evidence>
<comment type="function">
    <text evidence="11">E3 ubiquitin-protein ligase.</text>
</comment>
<evidence type="ECO:0000256" key="8">
    <source>
        <dbReference type="ARBA" id="ARBA00022833"/>
    </source>
</evidence>
<keyword evidence="9" id="KW-0472">Membrane</keyword>
<evidence type="ECO:0000313" key="15">
    <source>
        <dbReference type="Proteomes" id="UP000245207"/>
    </source>
</evidence>
<comment type="domain">
    <text evidence="11">The RING-type zinc finger domain is responsible for E3 ligase activity.</text>
</comment>
<dbReference type="PROSITE" id="PS00518">
    <property type="entry name" value="ZF_RING_1"/>
    <property type="match status" value="1"/>
</dbReference>
<dbReference type="GO" id="GO:0006511">
    <property type="term" value="P:ubiquitin-dependent protein catabolic process"/>
    <property type="evidence" value="ECO:0007669"/>
    <property type="project" value="UniProtKB-UniRule"/>
</dbReference>
<dbReference type="SUPFAM" id="SSF57850">
    <property type="entry name" value="RING/U-box"/>
    <property type="match status" value="1"/>
</dbReference>
<reference evidence="14 15" key="1">
    <citation type="journal article" date="2018" name="Mol. Plant">
        <title>The genome of Artemisia annua provides insight into the evolution of Asteraceae family and artemisinin biosynthesis.</title>
        <authorList>
            <person name="Shen Q."/>
            <person name="Zhang L."/>
            <person name="Liao Z."/>
            <person name="Wang S."/>
            <person name="Yan T."/>
            <person name="Shi P."/>
            <person name="Liu M."/>
            <person name="Fu X."/>
            <person name="Pan Q."/>
            <person name="Wang Y."/>
            <person name="Lv Z."/>
            <person name="Lu X."/>
            <person name="Zhang F."/>
            <person name="Jiang W."/>
            <person name="Ma Y."/>
            <person name="Chen M."/>
            <person name="Hao X."/>
            <person name="Li L."/>
            <person name="Tang Y."/>
            <person name="Lv G."/>
            <person name="Zhou Y."/>
            <person name="Sun X."/>
            <person name="Brodelius P.E."/>
            <person name="Rose J.K.C."/>
            <person name="Tang K."/>
        </authorList>
    </citation>
    <scope>NUCLEOTIDE SEQUENCE [LARGE SCALE GENOMIC DNA]</scope>
    <source>
        <strain evidence="15">cv. Huhao1</strain>
        <tissue evidence="14">Leaf</tissue>
    </source>
</reference>
<evidence type="ECO:0000256" key="9">
    <source>
        <dbReference type="ARBA" id="ARBA00023136"/>
    </source>
</evidence>
<dbReference type="GO" id="GO:0008270">
    <property type="term" value="F:zinc ion binding"/>
    <property type="evidence" value="ECO:0007669"/>
    <property type="project" value="UniProtKB-KW"/>
</dbReference>
<keyword evidence="7 11" id="KW-0833">Ubl conjugation pathway</keyword>
<feature type="region of interest" description="Disordered" evidence="12">
    <location>
        <begin position="118"/>
        <end position="141"/>
    </location>
</feature>
<keyword evidence="6 10" id="KW-0863">Zinc-finger</keyword>
<evidence type="ECO:0000256" key="7">
    <source>
        <dbReference type="ARBA" id="ARBA00022786"/>
    </source>
</evidence>
<dbReference type="InterPro" id="IPR017907">
    <property type="entry name" value="Znf_RING_CS"/>
</dbReference>
<dbReference type="OrthoDB" id="6270329at2759"/>
<dbReference type="InterPro" id="IPR018957">
    <property type="entry name" value="Znf_C3HC4_RING-type"/>
</dbReference>
<dbReference type="PANTHER" id="PTHR12313">
    <property type="entry name" value="E3 UBIQUITIN-PROTEIN LIGASE RNF5-RELATED"/>
    <property type="match status" value="1"/>
</dbReference>
<comment type="caution">
    <text evidence="14">The sequence shown here is derived from an EMBL/GenBank/DDBJ whole genome shotgun (WGS) entry which is preliminary data.</text>
</comment>
<dbReference type="GO" id="GO:0016567">
    <property type="term" value="P:protein ubiquitination"/>
    <property type="evidence" value="ECO:0007669"/>
    <property type="project" value="UniProtKB-UniPathway"/>
</dbReference>
<dbReference type="InterPro" id="IPR013083">
    <property type="entry name" value="Znf_RING/FYVE/PHD"/>
</dbReference>
<dbReference type="Pfam" id="PF00097">
    <property type="entry name" value="zf-C3HC4"/>
    <property type="match status" value="1"/>
</dbReference>
<evidence type="ECO:0000259" key="13">
    <source>
        <dbReference type="PROSITE" id="PS50089"/>
    </source>
</evidence>
<comment type="pathway">
    <text evidence="3 11">Protein modification; protein ubiquitination.</text>
</comment>